<feature type="chain" id="PRO_5047482644" evidence="1">
    <location>
        <begin position="21"/>
        <end position="137"/>
    </location>
</feature>
<dbReference type="Proteomes" id="UP001472677">
    <property type="component" value="Unassembled WGS sequence"/>
</dbReference>
<name>A0ABR2BNC9_9ROSI</name>
<dbReference type="EMBL" id="JBBPBM010000099">
    <property type="protein sequence ID" value="KAK8508541.1"/>
    <property type="molecule type" value="Genomic_DNA"/>
</dbReference>
<gene>
    <name evidence="2" type="ORF">V6N12_044458</name>
</gene>
<organism evidence="2 3">
    <name type="scientific">Hibiscus sabdariffa</name>
    <name type="common">roselle</name>
    <dbReference type="NCBI Taxonomy" id="183260"/>
    <lineage>
        <taxon>Eukaryota</taxon>
        <taxon>Viridiplantae</taxon>
        <taxon>Streptophyta</taxon>
        <taxon>Embryophyta</taxon>
        <taxon>Tracheophyta</taxon>
        <taxon>Spermatophyta</taxon>
        <taxon>Magnoliopsida</taxon>
        <taxon>eudicotyledons</taxon>
        <taxon>Gunneridae</taxon>
        <taxon>Pentapetalae</taxon>
        <taxon>rosids</taxon>
        <taxon>malvids</taxon>
        <taxon>Malvales</taxon>
        <taxon>Malvaceae</taxon>
        <taxon>Malvoideae</taxon>
        <taxon>Hibiscus</taxon>
    </lineage>
</organism>
<evidence type="ECO:0000313" key="3">
    <source>
        <dbReference type="Proteomes" id="UP001472677"/>
    </source>
</evidence>
<protein>
    <submittedName>
        <fullName evidence="2">Uncharacterized protein</fullName>
    </submittedName>
</protein>
<feature type="signal peptide" evidence="1">
    <location>
        <begin position="1"/>
        <end position="20"/>
    </location>
</feature>
<sequence length="137" mass="15885">MGKSLKWLILSSLYIPLARETTKLQPLLPGISNGLCPMCEQYEEYVIHALRDYAKTKDILQMHEVHTRVTLDQSTTCQQWLEHAMQILTIEDFTKPMVPMTYMEPQKLVHGDNVPPPWLTFLNARKLQKEFLGTLSK</sequence>
<comment type="caution">
    <text evidence="2">The sequence shown here is derived from an EMBL/GenBank/DDBJ whole genome shotgun (WGS) entry which is preliminary data.</text>
</comment>
<keyword evidence="3" id="KW-1185">Reference proteome</keyword>
<reference evidence="2 3" key="1">
    <citation type="journal article" date="2024" name="G3 (Bethesda)">
        <title>Genome assembly of Hibiscus sabdariffa L. provides insights into metabolisms of medicinal natural products.</title>
        <authorList>
            <person name="Kim T."/>
        </authorList>
    </citation>
    <scope>NUCLEOTIDE SEQUENCE [LARGE SCALE GENOMIC DNA]</scope>
    <source>
        <strain evidence="2">TK-2024</strain>
        <tissue evidence="2">Old leaves</tissue>
    </source>
</reference>
<proteinExistence type="predicted"/>
<accession>A0ABR2BNC9</accession>
<evidence type="ECO:0000256" key="1">
    <source>
        <dbReference type="SAM" id="SignalP"/>
    </source>
</evidence>
<keyword evidence="1" id="KW-0732">Signal</keyword>
<evidence type="ECO:0000313" key="2">
    <source>
        <dbReference type="EMBL" id="KAK8508541.1"/>
    </source>
</evidence>